<keyword evidence="4 11" id="KW-0812">Transmembrane</keyword>
<feature type="non-terminal residue" evidence="13">
    <location>
        <position position="110"/>
    </location>
</feature>
<reference evidence="13" key="1">
    <citation type="submission" date="2023-05" db="EMBL/GenBank/DDBJ databases">
        <authorList>
            <person name="Stuckert A."/>
        </authorList>
    </citation>
    <scope>NUCLEOTIDE SEQUENCE</scope>
</reference>
<dbReference type="Pfam" id="PF01529">
    <property type="entry name" value="DHHC"/>
    <property type="match status" value="1"/>
</dbReference>
<comment type="caution">
    <text evidence="11">Lacks conserved residue(s) required for the propagation of feature annotation.</text>
</comment>
<evidence type="ECO:0000313" key="14">
    <source>
        <dbReference type="Proteomes" id="UP001162483"/>
    </source>
</evidence>
<keyword evidence="14" id="KW-1185">Reference proteome</keyword>
<evidence type="ECO:0000256" key="1">
    <source>
        <dbReference type="ARBA" id="ARBA00004127"/>
    </source>
</evidence>
<evidence type="ECO:0000256" key="10">
    <source>
        <dbReference type="ARBA" id="ARBA00047790"/>
    </source>
</evidence>
<gene>
    <name evidence="13" type="ORF">SPARVUS_LOCUS14908477</name>
</gene>
<comment type="catalytic activity">
    <reaction evidence="10">
        <text>L-cysteinyl-[protein] + hexadecanoyl-CoA = S-hexadecanoyl-L-cysteinyl-[protein] + CoA</text>
        <dbReference type="Rhea" id="RHEA:36683"/>
        <dbReference type="Rhea" id="RHEA-COMP:10131"/>
        <dbReference type="Rhea" id="RHEA-COMP:11032"/>
        <dbReference type="ChEBI" id="CHEBI:29950"/>
        <dbReference type="ChEBI" id="CHEBI:57287"/>
        <dbReference type="ChEBI" id="CHEBI:57379"/>
        <dbReference type="ChEBI" id="CHEBI:74151"/>
        <dbReference type="EC" id="2.3.1.225"/>
    </reaction>
    <physiologicalReaction direction="left-to-right" evidence="10">
        <dbReference type="Rhea" id="RHEA:36684"/>
    </physiologicalReaction>
</comment>
<evidence type="ECO:0000256" key="6">
    <source>
        <dbReference type="ARBA" id="ARBA00023136"/>
    </source>
</evidence>
<dbReference type="EMBL" id="CATNWA010019502">
    <property type="protein sequence ID" value="CAI9613574.1"/>
    <property type="molecule type" value="Genomic_DNA"/>
</dbReference>
<keyword evidence="7" id="KW-0564">Palmitate</keyword>
<sequence length="110" mass="12795">SDLYNQDINWIYLKPLLFVFTVLCSVGLYLAVSLMDPGYVLSDSEKTFSELAEQETSAVISSSVRMRRCGYCLLKQPMRARHCKSCNRCVRRYDHHCPWIENCVGEKNHR</sequence>
<comment type="caution">
    <text evidence="13">The sequence shown here is derived from an EMBL/GenBank/DDBJ whole genome shotgun (WGS) entry which is preliminary data.</text>
</comment>
<evidence type="ECO:0000256" key="2">
    <source>
        <dbReference type="ARBA" id="ARBA00008574"/>
    </source>
</evidence>
<dbReference type="PANTHER" id="PTHR22883">
    <property type="entry name" value="ZINC FINGER DHHC DOMAIN CONTAINING PROTEIN"/>
    <property type="match status" value="1"/>
</dbReference>
<accession>A0ABN9GVU3</accession>
<evidence type="ECO:0000256" key="5">
    <source>
        <dbReference type="ARBA" id="ARBA00022989"/>
    </source>
</evidence>
<comment type="similarity">
    <text evidence="2 11">Belongs to the DHHC palmitoyltransferase family.</text>
</comment>
<comment type="subcellular location">
    <subcellularLocation>
        <location evidence="1">Endomembrane system</location>
        <topology evidence="1">Multi-pass membrane protein</topology>
    </subcellularLocation>
</comment>
<evidence type="ECO:0000259" key="12">
    <source>
        <dbReference type="Pfam" id="PF01529"/>
    </source>
</evidence>
<keyword evidence="9 11" id="KW-0012">Acyltransferase</keyword>
<evidence type="ECO:0000256" key="3">
    <source>
        <dbReference type="ARBA" id="ARBA00022679"/>
    </source>
</evidence>
<dbReference type="InterPro" id="IPR001594">
    <property type="entry name" value="Palmitoyltrfase_DHHC"/>
</dbReference>
<dbReference type="Proteomes" id="UP001162483">
    <property type="component" value="Unassembled WGS sequence"/>
</dbReference>
<name>A0ABN9GVU3_9NEOB</name>
<organism evidence="13 14">
    <name type="scientific">Staurois parvus</name>
    <dbReference type="NCBI Taxonomy" id="386267"/>
    <lineage>
        <taxon>Eukaryota</taxon>
        <taxon>Metazoa</taxon>
        <taxon>Chordata</taxon>
        <taxon>Craniata</taxon>
        <taxon>Vertebrata</taxon>
        <taxon>Euteleostomi</taxon>
        <taxon>Amphibia</taxon>
        <taxon>Batrachia</taxon>
        <taxon>Anura</taxon>
        <taxon>Neobatrachia</taxon>
        <taxon>Ranoidea</taxon>
        <taxon>Ranidae</taxon>
        <taxon>Staurois</taxon>
    </lineage>
</organism>
<dbReference type="InterPro" id="IPR039859">
    <property type="entry name" value="PFA4/ZDH16/20/ERF2-like"/>
</dbReference>
<keyword evidence="5 11" id="KW-1133">Transmembrane helix</keyword>
<feature type="transmembrane region" description="Helical" evidence="11">
    <location>
        <begin position="12"/>
        <end position="32"/>
    </location>
</feature>
<dbReference type="PROSITE" id="PS50216">
    <property type="entry name" value="DHHC"/>
    <property type="match status" value="1"/>
</dbReference>
<evidence type="ECO:0000313" key="13">
    <source>
        <dbReference type="EMBL" id="CAI9613574.1"/>
    </source>
</evidence>
<keyword evidence="3 11" id="KW-0808">Transferase</keyword>
<evidence type="ECO:0000256" key="9">
    <source>
        <dbReference type="ARBA" id="ARBA00023315"/>
    </source>
</evidence>
<evidence type="ECO:0000256" key="11">
    <source>
        <dbReference type="RuleBase" id="RU079119"/>
    </source>
</evidence>
<dbReference type="PANTHER" id="PTHR22883:SF301">
    <property type="entry name" value="PALMITOYLTRANSFERASE ZDHHC12"/>
    <property type="match status" value="1"/>
</dbReference>
<comment type="domain">
    <text evidence="11">The DHHC domain is required for palmitoyltransferase activity.</text>
</comment>
<protein>
    <recommendedName>
        <fullName evidence="11">Palmitoyltransferase</fullName>
        <ecNumber evidence="11">2.3.1.225</ecNumber>
    </recommendedName>
</protein>
<dbReference type="EC" id="2.3.1.225" evidence="11"/>
<feature type="domain" description="Palmitoyltransferase DHHC" evidence="12">
    <location>
        <begin position="67"/>
        <end position="110"/>
    </location>
</feature>
<keyword evidence="6 11" id="KW-0472">Membrane</keyword>
<feature type="non-terminal residue" evidence="13">
    <location>
        <position position="1"/>
    </location>
</feature>
<evidence type="ECO:0000256" key="4">
    <source>
        <dbReference type="ARBA" id="ARBA00022692"/>
    </source>
</evidence>
<evidence type="ECO:0000256" key="8">
    <source>
        <dbReference type="ARBA" id="ARBA00023288"/>
    </source>
</evidence>
<proteinExistence type="inferred from homology"/>
<evidence type="ECO:0000256" key="7">
    <source>
        <dbReference type="ARBA" id="ARBA00023139"/>
    </source>
</evidence>
<keyword evidence="8" id="KW-0449">Lipoprotein</keyword>